<evidence type="ECO:0000256" key="7">
    <source>
        <dbReference type="ARBA" id="ARBA00023136"/>
    </source>
</evidence>
<dbReference type="GO" id="GO:0017038">
    <property type="term" value="P:protein import"/>
    <property type="evidence" value="ECO:0007669"/>
    <property type="project" value="TreeGrafter"/>
</dbReference>
<name>A0A1G5PH59_9PSED</name>
<keyword evidence="3" id="KW-1003">Cell membrane</keyword>
<evidence type="ECO:0000256" key="1">
    <source>
        <dbReference type="ARBA" id="ARBA00004651"/>
    </source>
</evidence>
<keyword evidence="7 9" id="KW-0472">Membrane</keyword>
<reference evidence="12" key="1">
    <citation type="submission" date="2016-10" db="EMBL/GenBank/DDBJ databases">
        <authorList>
            <person name="de Groot N.N."/>
        </authorList>
    </citation>
    <scope>NUCLEOTIDE SEQUENCE [LARGE SCALE GENOMIC DNA]</scope>
    <source>
        <strain evidence="12">DSM 15758</strain>
    </source>
</reference>
<evidence type="ECO:0000259" key="10">
    <source>
        <dbReference type="Pfam" id="PF01618"/>
    </source>
</evidence>
<dbReference type="EMBL" id="FMWB01000035">
    <property type="protein sequence ID" value="SCZ48816.1"/>
    <property type="molecule type" value="Genomic_DNA"/>
</dbReference>
<dbReference type="Pfam" id="PF01618">
    <property type="entry name" value="MotA_ExbB"/>
    <property type="match status" value="1"/>
</dbReference>
<feature type="transmembrane region" description="Helical" evidence="9">
    <location>
        <begin position="106"/>
        <end position="129"/>
    </location>
</feature>
<evidence type="ECO:0000256" key="5">
    <source>
        <dbReference type="ARBA" id="ARBA00022927"/>
    </source>
</evidence>
<evidence type="ECO:0000256" key="2">
    <source>
        <dbReference type="ARBA" id="ARBA00022448"/>
    </source>
</evidence>
<protein>
    <submittedName>
        <fullName evidence="11">Biopolymer transport protein ExbB</fullName>
    </submittedName>
</protein>
<comment type="caution">
    <text evidence="11">The sequence shown here is derived from an EMBL/GenBank/DDBJ whole genome shotgun (WGS) entry which is preliminary data.</text>
</comment>
<dbReference type="AlphaFoldDB" id="A0A1G5PH59"/>
<dbReference type="Proteomes" id="UP000183046">
    <property type="component" value="Unassembled WGS sequence"/>
</dbReference>
<feature type="transmembrane region" description="Helical" evidence="9">
    <location>
        <begin position="12"/>
        <end position="34"/>
    </location>
</feature>
<evidence type="ECO:0000313" key="11">
    <source>
        <dbReference type="EMBL" id="SCZ48816.1"/>
    </source>
</evidence>
<dbReference type="PANTHER" id="PTHR30625">
    <property type="entry name" value="PROTEIN TOLQ"/>
    <property type="match status" value="1"/>
</dbReference>
<sequence>MNTQLLHDATFYILYGCIALALFIAIERGLFFAYTRRQAGRLAVALSQREVQQSGRLPAALAERPGLAVTMVEPILAQRGRLDHQALEDLVDTQYLATRAPLARSLWIIETITTAAPLLGLLGTILGIIDTFKALASAGVSDPGQISGGIGTALFATGLGIAVALICVVFHNFFQDRQERVNEQLKIVLIRARGAAGSPTQAELAEDLSPARLRQA</sequence>
<evidence type="ECO:0000256" key="8">
    <source>
        <dbReference type="RuleBase" id="RU004057"/>
    </source>
</evidence>
<evidence type="ECO:0000256" key="4">
    <source>
        <dbReference type="ARBA" id="ARBA00022692"/>
    </source>
</evidence>
<dbReference type="InterPro" id="IPR002898">
    <property type="entry name" value="MotA_ExbB_proton_chnl"/>
</dbReference>
<dbReference type="InterPro" id="IPR050790">
    <property type="entry name" value="ExbB/TolQ_transport"/>
</dbReference>
<feature type="domain" description="MotA/TolQ/ExbB proton channel" evidence="10">
    <location>
        <begin position="81"/>
        <end position="185"/>
    </location>
</feature>
<comment type="subcellular location">
    <subcellularLocation>
        <location evidence="1">Cell membrane</location>
        <topology evidence="1">Multi-pass membrane protein</topology>
    </subcellularLocation>
    <subcellularLocation>
        <location evidence="8">Membrane</location>
        <topology evidence="8">Multi-pass membrane protein</topology>
    </subcellularLocation>
</comment>
<dbReference type="OrthoDB" id="4045at2"/>
<dbReference type="GO" id="GO:0005886">
    <property type="term" value="C:plasma membrane"/>
    <property type="evidence" value="ECO:0007669"/>
    <property type="project" value="UniProtKB-SubCell"/>
</dbReference>
<comment type="similarity">
    <text evidence="8">Belongs to the exbB/tolQ family.</text>
</comment>
<keyword evidence="4 9" id="KW-0812">Transmembrane</keyword>
<organism evidence="11 12">
    <name type="scientific">Pseudomonas oryzihabitans</name>
    <dbReference type="NCBI Taxonomy" id="47885"/>
    <lineage>
        <taxon>Bacteria</taxon>
        <taxon>Pseudomonadati</taxon>
        <taxon>Pseudomonadota</taxon>
        <taxon>Gammaproteobacteria</taxon>
        <taxon>Pseudomonadales</taxon>
        <taxon>Pseudomonadaceae</taxon>
        <taxon>Pseudomonas</taxon>
    </lineage>
</organism>
<dbReference type="PANTHER" id="PTHR30625:SF15">
    <property type="entry name" value="BIOPOLYMER TRANSPORT PROTEIN EXBB"/>
    <property type="match status" value="1"/>
</dbReference>
<keyword evidence="5 8" id="KW-0653">Protein transport</keyword>
<evidence type="ECO:0000256" key="9">
    <source>
        <dbReference type="SAM" id="Phobius"/>
    </source>
</evidence>
<evidence type="ECO:0000256" key="6">
    <source>
        <dbReference type="ARBA" id="ARBA00022989"/>
    </source>
</evidence>
<feature type="transmembrane region" description="Helical" evidence="9">
    <location>
        <begin position="149"/>
        <end position="170"/>
    </location>
</feature>
<dbReference type="RefSeq" id="WP_074585400.1">
    <property type="nucleotide sequence ID" value="NZ_FMWB01000035.1"/>
</dbReference>
<evidence type="ECO:0000313" key="12">
    <source>
        <dbReference type="Proteomes" id="UP000183046"/>
    </source>
</evidence>
<keyword evidence="2 8" id="KW-0813">Transport</keyword>
<gene>
    <name evidence="11" type="ORF">SAMN05216279_1356</name>
</gene>
<proteinExistence type="inferred from homology"/>
<evidence type="ECO:0000256" key="3">
    <source>
        <dbReference type="ARBA" id="ARBA00022475"/>
    </source>
</evidence>
<accession>A0A1G5PH59</accession>
<keyword evidence="6 9" id="KW-1133">Transmembrane helix</keyword>